<name>A0ABW8PUV7_9GAMM</name>
<reference evidence="2 3" key="1">
    <citation type="submission" date="2024-02" db="EMBL/GenBank/DDBJ databases">
        <title>Marinospirillum sp. MEB 164 isolated from Lonar lake sediment.</title>
        <authorList>
            <person name="Joshi A."/>
            <person name="Thite S."/>
        </authorList>
    </citation>
    <scope>NUCLEOTIDE SEQUENCE [LARGE SCALE GENOMIC DNA]</scope>
    <source>
        <strain evidence="2 3">MEB164</strain>
    </source>
</reference>
<dbReference type="RefSeq" id="WP_405337186.1">
    <property type="nucleotide sequence ID" value="NZ_JBANFI010000002.1"/>
</dbReference>
<protein>
    <recommendedName>
        <fullName evidence="4">Type VI secretion lipoprotein, VC_A0113 family</fullName>
    </recommendedName>
</protein>
<sequence>MMLNRVGMRRSVLVLLGVVFALLLQGCLTNEDESKGSTPEQPIPVPADKPAVESRLLTLPLTRLVDIPLNADLMPAELQSQQVLIVRDSISLYRHVQRRLKLVYQDYVATEALLESLADLQATNFEQDQLIALVIHGRERGEAVEPLLGLEVFADQLWLTLEYQPEALPLHRQDSRLVYLRMPQSALPVFLDARAEPVVYPEEPEPEDDPAEDDAGDASNEDAVDDETETGTEEV</sequence>
<comment type="caution">
    <text evidence="2">The sequence shown here is derived from an EMBL/GenBank/DDBJ whole genome shotgun (WGS) entry which is preliminary data.</text>
</comment>
<accession>A0ABW8PUV7</accession>
<evidence type="ECO:0000313" key="3">
    <source>
        <dbReference type="Proteomes" id="UP001621714"/>
    </source>
</evidence>
<evidence type="ECO:0000313" key="2">
    <source>
        <dbReference type="EMBL" id="MFK7160065.1"/>
    </source>
</evidence>
<dbReference type="EMBL" id="JBANFI010000002">
    <property type="protein sequence ID" value="MFK7160065.1"/>
    <property type="molecule type" value="Genomic_DNA"/>
</dbReference>
<organism evidence="2 3">
    <name type="scientific">Marinospirillum alkalitolerans</name>
    <dbReference type="NCBI Taxonomy" id="3123374"/>
    <lineage>
        <taxon>Bacteria</taxon>
        <taxon>Pseudomonadati</taxon>
        <taxon>Pseudomonadota</taxon>
        <taxon>Gammaproteobacteria</taxon>
        <taxon>Oceanospirillales</taxon>
        <taxon>Oceanospirillaceae</taxon>
        <taxon>Marinospirillum</taxon>
    </lineage>
</organism>
<proteinExistence type="predicted"/>
<evidence type="ECO:0008006" key="4">
    <source>
        <dbReference type="Google" id="ProtNLM"/>
    </source>
</evidence>
<dbReference type="PROSITE" id="PS51257">
    <property type="entry name" value="PROKAR_LIPOPROTEIN"/>
    <property type="match status" value="1"/>
</dbReference>
<feature type="compositionally biased region" description="Acidic residues" evidence="1">
    <location>
        <begin position="202"/>
        <end position="235"/>
    </location>
</feature>
<dbReference type="Proteomes" id="UP001621714">
    <property type="component" value="Unassembled WGS sequence"/>
</dbReference>
<keyword evidence="3" id="KW-1185">Reference proteome</keyword>
<feature type="region of interest" description="Disordered" evidence="1">
    <location>
        <begin position="196"/>
        <end position="235"/>
    </location>
</feature>
<gene>
    <name evidence="2" type="ORF">V6U78_03330</name>
</gene>
<evidence type="ECO:0000256" key="1">
    <source>
        <dbReference type="SAM" id="MobiDB-lite"/>
    </source>
</evidence>